<dbReference type="OrthoDB" id="2405024at2759"/>
<feature type="region of interest" description="Disordered" evidence="2">
    <location>
        <begin position="98"/>
        <end position="128"/>
    </location>
</feature>
<dbReference type="AlphaFoldDB" id="A0A9N9P8E2"/>
<dbReference type="GO" id="GO:0045944">
    <property type="term" value="P:positive regulation of transcription by RNA polymerase II"/>
    <property type="evidence" value="ECO:0007669"/>
    <property type="project" value="InterPro"/>
</dbReference>
<dbReference type="GO" id="GO:0005739">
    <property type="term" value="C:mitochondrion"/>
    <property type="evidence" value="ECO:0007669"/>
    <property type="project" value="TreeGrafter"/>
</dbReference>
<feature type="compositionally biased region" description="Polar residues" evidence="2">
    <location>
        <begin position="98"/>
        <end position="107"/>
    </location>
</feature>
<evidence type="ECO:0000256" key="2">
    <source>
        <dbReference type="SAM" id="MobiDB-lite"/>
    </source>
</evidence>
<dbReference type="GO" id="GO:0004491">
    <property type="term" value="F:methylmalonate-semialdehyde dehydrogenase (acylating, NAD) activity"/>
    <property type="evidence" value="ECO:0007669"/>
    <property type="project" value="InterPro"/>
</dbReference>
<sequence>MQYPPVDQFQNRAALIKHVRSFGASHGYGISITRSKPNKVYLGCDRSRSYRNCLDLTDETRKRQTGSRLIGCPFSLHGTKEKNNIWTLSIQDSTHNHVLSKNTSSHPSLRRLDEPAQNQLNEMTKAGV</sequence>
<protein>
    <submittedName>
        <fullName evidence="3">6960_t:CDS:1</fullName>
    </submittedName>
</protein>
<dbReference type="GO" id="GO:0000981">
    <property type="term" value="F:DNA-binding transcription factor activity, RNA polymerase II-specific"/>
    <property type="evidence" value="ECO:0007669"/>
    <property type="project" value="InterPro"/>
</dbReference>
<dbReference type="EMBL" id="CAJVPZ010062951">
    <property type="protein sequence ID" value="CAG8792751.1"/>
    <property type="molecule type" value="Genomic_DNA"/>
</dbReference>
<comment type="similarity">
    <text evidence="1">Belongs to the aldehyde dehydrogenase family.</text>
</comment>
<accession>A0A9N9P8E2</accession>
<evidence type="ECO:0000256" key="1">
    <source>
        <dbReference type="ARBA" id="ARBA00009986"/>
    </source>
</evidence>
<dbReference type="PANTHER" id="PTHR43866:SF3">
    <property type="entry name" value="METHYLMALONATE-SEMIALDEHYDE DEHYDROGENASE [ACYLATING], MITOCHONDRIAL"/>
    <property type="match status" value="1"/>
</dbReference>
<feature type="non-terminal residue" evidence="3">
    <location>
        <position position="1"/>
    </location>
</feature>
<comment type="caution">
    <text evidence="3">The sequence shown here is derived from an EMBL/GenBank/DDBJ whole genome shotgun (WGS) entry which is preliminary data.</text>
</comment>
<dbReference type="Pfam" id="PF08731">
    <property type="entry name" value="AFT"/>
    <property type="match status" value="1"/>
</dbReference>
<dbReference type="InterPro" id="IPR010061">
    <property type="entry name" value="MeMal-semiAld_DH"/>
</dbReference>
<feature type="non-terminal residue" evidence="3">
    <location>
        <position position="128"/>
    </location>
</feature>
<evidence type="ECO:0000313" key="3">
    <source>
        <dbReference type="EMBL" id="CAG8792751.1"/>
    </source>
</evidence>
<organism evidence="3 4">
    <name type="scientific">Racocetra fulgida</name>
    <dbReference type="NCBI Taxonomy" id="60492"/>
    <lineage>
        <taxon>Eukaryota</taxon>
        <taxon>Fungi</taxon>
        <taxon>Fungi incertae sedis</taxon>
        <taxon>Mucoromycota</taxon>
        <taxon>Glomeromycotina</taxon>
        <taxon>Glomeromycetes</taxon>
        <taxon>Diversisporales</taxon>
        <taxon>Gigasporaceae</taxon>
        <taxon>Racocetra</taxon>
    </lineage>
</organism>
<keyword evidence="4" id="KW-1185">Reference proteome</keyword>
<dbReference type="Proteomes" id="UP000789396">
    <property type="component" value="Unassembled WGS sequence"/>
</dbReference>
<dbReference type="PANTHER" id="PTHR43866">
    <property type="entry name" value="MALONATE-SEMIALDEHYDE DEHYDROGENASE"/>
    <property type="match status" value="1"/>
</dbReference>
<name>A0A9N9P8E2_9GLOM</name>
<proteinExistence type="inferred from homology"/>
<dbReference type="GO" id="GO:0010106">
    <property type="term" value="P:cellular response to iron ion starvation"/>
    <property type="evidence" value="ECO:0007669"/>
    <property type="project" value="InterPro"/>
</dbReference>
<evidence type="ECO:0000313" key="4">
    <source>
        <dbReference type="Proteomes" id="UP000789396"/>
    </source>
</evidence>
<dbReference type="GO" id="GO:0006574">
    <property type="term" value="P:L-valine catabolic process"/>
    <property type="evidence" value="ECO:0007669"/>
    <property type="project" value="TreeGrafter"/>
</dbReference>
<reference evidence="3" key="1">
    <citation type="submission" date="2021-06" db="EMBL/GenBank/DDBJ databases">
        <authorList>
            <person name="Kallberg Y."/>
            <person name="Tangrot J."/>
            <person name="Rosling A."/>
        </authorList>
    </citation>
    <scope>NUCLEOTIDE SEQUENCE</scope>
    <source>
        <strain evidence="3">IN212</strain>
    </source>
</reference>
<gene>
    <name evidence="3" type="ORF">RFULGI_LOCUS16914</name>
</gene>
<dbReference type="GO" id="GO:0006210">
    <property type="term" value="P:thymine catabolic process"/>
    <property type="evidence" value="ECO:0007669"/>
    <property type="project" value="TreeGrafter"/>
</dbReference>
<dbReference type="InterPro" id="IPR014842">
    <property type="entry name" value="AFT"/>
</dbReference>